<dbReference type="InterPro" id="IPR001757">
    <property type="entry name" value="P_typ_ATPase"/>
</dbReference>
<dbReference type="SFLD" id="SFLDF00027">
    <property type="entry name" value="p-type_atpase"/>
    <property type="match status" value="1"/>
</dbReference>
<dbReference type="GO" id="GO:0045332">
    <property type="term" value="P:phospholipid translocation"/>
    <property type="evidence" value="ECO:0007669"/>
    <property type="project" value="TreeGrafter"/>
</dbReference>
<dbReference type="Proteomes" id="UP001168146">
    <property type="component" value="Unassembled WGS sequence"/>
</dbReference>
<feature type="binding site" evidence="14">
    <location>
        <position position="1112"/>
    </location>
    <ligand>
        <name>ATP</name>
        <dbReference type="ChEBI" id="CHEBI:30616"/>
    </ligand>
</feature>
<dbReference type="InterPro" id="IPR023298">
    <property type="entry name" value="ATPase_P-typ_TM_dom_sf"/>
</dbReference>
<feature type="domain" description="P-type ATPase N-terminal" evidence="18">
    <location>
        <begin position="283"/>
        <end position="337"/>
    </location>
</feature>
<dbReference type="GO" id="GO:0000287">
    <property type="term" value="F:magnesium ion binding"/>
    <property type="evidence" value="ECO:0007669"/>
    <property type="project" value="UniProtKB-UniRule"/>
</dbReference>
<evidence type="ECO:0000256" key="8">
    <source>
        <dbReference type="ARBA" id="ARBA00022967"/>
    </source>
</evidence>
<dbReference type="GO" id="GO:0005524">
    <property type="term" value="F:ATP binding"/>
    <property type="evidence" value="ECO:0007669"/>
    <property type="project" value="UniProtKB-UniRule"/>
</dbReference>
<evidence type="ECO:0000256" key="6">
    <source>
        <dbReference type="ARBA" id="ARBA00022840"/>
    </source>
</evidence>
<evidence type="ECO:0000259" key="19">
    <source>
        <dbReference type="Pfam" id="PF16212"/>
    </source>
</evidence>
<evidence type="ECO:0000256" key="7">
    <source>
        <dbReference type="ARBA" id="ARBA00022842"/>
    </source>
</evidence>
<dbReference type="Pfam" id="PF16209">
    <property type="entry name" value="PhoLip_ATPase_N"/>
    <property type="match status" value="1"/>
</dbReference>
<dbReference type="SUPFAM" id="SSF81665">
    <property type="entry name" value="Calcium ATPase, transmembrane domain M"/>
    <property type="match status" value="1"/>
</dbReference>
<dbReference type="InterPro" id="IPR008250">
    <property type="entry name" value="ATPase_P-typ_transduc_dom_A_sf"/>
</dbReference>
<feature type="compositionally biased region" description="Polar residues" evidence="17">
    <location>
        <begin position="974"/>
        <end position="990"/>
    </location>
</feature>
<feature type="region of interest" description="Disordered" evidence="17">
    <location>
        <begin position="1"/>
        <end position="77"/>
    </location>
</feature>
<dbReference type="NCBIfam" id="TIGR01494">
    <property type="entry name" value="ATPase_P-type"/>
    <property type="match status" value="1"/>
</dbReference>
<feature type="compositionally biased region" description="Basic and acidic residues" evidence="17">
    <location>
        <begin position="29"/>
        <end position="41"/>
    </location>
</feature>
<feature type="transmembrane region" description="Helical" evidence="16">
    <location>
        <begin position="1316"/>
        <end position="1336"/>
    </location>
</feature>
<feature type="transmembrane region" description="Helical" evidence="16">
    <location>
        <begin position="1428"/>
        <end position="1454"/>
    </location>
</feature>
<dbReference type="Pfam" id="PF16212">
    <property type="entry name" value="PhoLip_ATPase_C"/>
    <property type="match status" value="1"/>
</dbReference>
<feature type="binding site" evidence="14">
    <location>
        <position position="852"/>
    </location>
    <ligand>
        <name>ATP</name>
        <dbReference type="ChEBI" id="CHEBI:30616"/>
    </ligand>
</feature>
<dbReference type="PROSITE" id="PS00154">
    <property type="entry name" value="ATPASE_E1_E2"/>
    <property type="match status" value="1"/>
</dbReference>
<dbReference type="Pfam" id="PF00702">
    <property type="entry name" value="Hydrolase"/>
    <property type="match status" value="1"/>
</dbReference>
<evidence type="ECO:0000256" key="9">
    <source>
        <dbReference type="ARBA" id="ARBA00022989"/>
    </source>
</evidence>
<keyword evidence="3 16" id="KW-0812">Transmembrane</keyword>
<evidence type="ECO:0000256" key="15">
    <source>
        <dbReference type="PIRSR" id="PIRSR606539-3"/>
    </source>
</evidence>
<dbReference type="Pfam" id="PF13246">
    <property type="entry name" value="Cation_ATPase"/>
    <property type="match status" value="1"/>
</dbReference>
<feature type="binding site" evidence="14">
    <location>
        <position position="659"/>
    </location>
    <ligand>
        <name>ATP</name>
        <dbReference type="ChEBI" id="CHEBI:30616"/>
    </ligand>
</feature>
<feature type="transmembrane region" description="Helical" evidence="16">
    <location>
        <begin position="1363"/>
        <end position="1384"/>
    </location>
</feature>
<evidence type="ECO:0000256" key="2">
    <source>
        <dbReference type="ARBA" id="ARBA00008109"/>
    </source>
</evidence>
<feature type="compositionally biased region" description="Basic and acidic residues" evidence="17">
    <location>
        <begin position="1541"/>
        <end position="1570"/>
    </location>
</feature>
<dbReference type="SUPFAM" id="SSF81653">
    <property type="entry name" value="Calcium ATPase, transduction domain A"/>
    <property type="match status" value="1"/>
</dbReference>
<feature type="transmembrane region" description="Helical" evidence="16">
    <location>
        <begin position="549"/>
        <end position="568"/>
    </location>
</feature>
<dbReference type="Gene3D" id="2.70.150.10">
    <property type="entry name" value="Calcium-transporting ATPase, cytoplasmic transduction domain A"/>
    <property type="match status" value="1"/>
</dbReference>
<keyword evidence="4 15" id="KW-0479">Metal-binding</keyword>
<feature type="binding site" evidence="14">
    <location>
        <position position="1205"/>
    </location>
    <ligand>
        <name>ATP</name>
        <dbReference type="ChEBI" id="CHEBI:30616"/>
    </ligand>
</feature>
<dbReference type="EMBL" id="JASUXU010000077">
    <property type="protein sequence ID" value="KAK0310200.1"/>
    <property type="molecule type" value="Genomic_DNA"/>
</dbReference>
<comment type="cofactor">
    <cofactor evidence="15">
        <name>Mg(2+)</name>
        <dbReference type="ChEBI" id="CHEBI:18420"/>
    </cofactor>
</comment>
<evidence type="ECO:0000256" key="10">
    <source>
        <dbReference type="ARBA" id="ARBA00023136"/>
    </source>
</evidence>
<comment type="caution">
    <text evidence="20">The sequence shown here is derived from an EMBL/GenBank/DDBJ whole genome shotgun (WGS) entry which is preliminary data.</text>
</comment>
<feature type="binding site" evidence="14">
    <location>
        <position position="660"/>
    </location>
    <ligand>
        <name>ATP</name>
        <dbReference type="ChEBI" id="CHEBI:30616"/>
    </ligand>
</feature>
<organism evidence="20 21">
    <name type="scientific">Friedmanniomyces endolithicus</name>
    <dbReference type="NCBI Taxonomy" id="329885"/>
    <lineage>
        <taxon>Eukaryota</taxon>
        <taxon>Fungi</taxon>
        <taxon>Dikarya</taxon>
        <taxon>Ascomycota</taxon>
        <taxon>Pezizomycotina</taxon>
        <taxon>Dothideomycetes</taxon>
        <taxon>Dothideomycetidae</taxon>
        <taxon>Mycosphaerellales</taxon>
        <taxon>Teratosphaeriaceae</taxon>
        <taxon>Friedmanniomyces</taxon>
    </lineage>
</organism>
<evidence type="ECO:0000256" key="4">
    <source>
        <dbReference type="ARBA" id="ARBA00022723"/>
    </source>
</evidence>
<dbReference type="GO" id="GO:0016887">
    <property type="term" value="F:ATP hydrolysis activity"/>
    <property type="evidence" value="ECO:0007669"/>
    <property type="project" value="InterPro"/>
</dbReference>
<evidence type="ECO:0000259" key="18">
    <source>
        <dbReference type="Pfam" id="PF16209"/>
    </source>
</evidence>
<accession>A0AAN6FBK9</accession>
<dbReference type="InterPro" id="IPR023299">
    <property type="entry name" value="ATPase_P-typ_cyto_dom_N"/>
</dbReference>
<reference evidence="20" key="1">
    <citation type="submission" date="2021-12" db="EMBL/GenBank/DDBJ databases">
        <title>Black yeast isolated from Biological Soil Crust.</title>
        <authorList>
            <person name="Kurbessoian T."/>
        </authorList>
    </citation>
    <scope>NUCLEOTIDE SEQUENCE</scope>
    <source>
        <strain evidence="20">CCFEE 5208</strain>
    </source>
</reference>
<dbReference type="InterPro" id="IPR018303">
    <property type="entry name" value="ATPase_P-typ_P_site"/>
</dbReference>
<dbReference type="GO" id="GO:0005802">
    <property type="term" value="C:trans-Golgi network"/>
    <property type="evidence" value="ECO:0007669"/>
    <property type="project" value="TreeGrafter"/>
</dbReference>
<evidence type="ECO:0000256" key="14">
    <source>
        <dbReference type="PIRSR" id="PIRSR606539-2"/>
    </source>
</evidence>
<evidence type="ECO:0000256" key="17">
    <source>
        <dbReference type="SAM" id="MobiDB-lite"/>
    </source>
</evidence>
<dbReference type="InterPro" id="IPR036412">
    <property type="entry name" value="HAD-like_sf"/>
</dbReference>
<evidence type="ECO:0000313" key="20">
    <source>
        <dbReference type="EMBL" id="KAK0310200.1"/>
    </source>
</evidence>
<dbReference type="SFLD" id="SFLDS00003">
    <property type="entry name" value="Haloacid_Dehalogenase"/>
    <property type="match status" value="1"/>
</dbReference>
<proteinExistence type="inferred from homology"/>
<evidence type="ECO:0000256" key="16">
    <source>
        <dbReference type="RuleBase" id="RU362033"/>
    </source>
</evidence>
<feature type="binding site" evidence="14">
    <location>
        <position position="875"/>
    </location>
    <ligand>
        <name>ATP</name>
        <dbReference type="ChEBI" id="CHEBI:30616"/>
    </ligand>
</feature>
<feature type="transmembrane region" description="Helical" evidence="16">
    <location>
        <begin position="589"/>
        <end position="610"/>
    </location>
</feature>
<feature type="region of interest" description="Disordered" evidence="17">
    <location>
        <begin position="708"/>
        <end position="746"/>
    </location>
</feature>
<sequence>MAENGAVEGGEGGGMRRRRSVQDSDEVDGGERRRNDLHAIETFEGPPSEQPQRLRCSGNADRRPSMTPARKRKSDEMLSETVLTAATRAAAIMAGDVVPSLPVDVPSADTASVSNAGSRNRRTPVASRIRPRRKDRGMSLRSSLFTKSYDRRAIGENSFVEMQPVSSSAGHTISRQRTDKKGSEPSVTVSPIDDYASSSSASQCKPPFLIQDMPPASALPNYQHWAQRQANRHLPMKRVKEGYRKSRKLLLRIHETPPSKDGRHVRVDASRSEPLIDDRTGRPHIDNTIRSSKYTVWNFLPQQVWAQFGKLANFYFLTVSTLQMIPGLSTTGTYTTIIPLLFFVSISMAKEGYEDLRRHRLDKGENNSEARVLRVSHSPLKAAGGELRDESSHWASIKWRSLRVGDIVKLRRDEPAPADLVLLRSTGANDLAYVETMALDGETNLKPKQPPSCLVELYNSEDSIRVNQADLVVEDPNLDLYNFEGKVTTGGRTAPLTNNEVLYRGSILRNTPDAIGVVIYSGEECKIRMNANKNPRIKAPSLQAIVNKVVLIIVCFVVFLALFNTIAYRVWHGTKSNRRWYLIRAKVPFAHTLVTFIIMFNTMIPLSLYVSMEIIKVVQMFLLNSDIDMYDEVSDTPLEARTSTINEELGQVSYIFSDKTGTLTENVMQFRKLSVAGTAWLHDMDSVRSPPGGAMLMNKNKKIRPEGKGKMALRKPLPKPGLQDQLDGNFGSPCQRQPLDAHRGPQHELPTAEMIRYIQRRPHTLFAQKAKMMILCMALCHTCLPERDGDGDDALSYQAASPDELALVQAARELGFVAYERDISALVLKIYPNGLDREPVYERCEVLDVIEFSSKRKRMSVVVRFPDGRICLMCKGADSAVIRRLRCADLAHQKSAEVEKRVNERRSIEAQQALYRRSSVGSFPRTSSQLTRPSIARSSISKAAAARDEIDDWLTGRAQDATVPRRDERHYSPRPSTQLGRSSVAQSESGGSAFGDAYDDELVEDSLAANDGLVIERCLQHINDFATDGLRTLLYGYRFLDDDEYRNWKKSYHDATTSLVNRQQRIEEAGELIEQQLELGGATAIEDKLQSGVPETIDRLRRANIKMWMLTGDKRETAINIGHSCRLIKDYSSVTVLDHETGHVAQKVAAFILEINKGGVAHAVVVIDGHTLSIIEADAPLHALFLELAILADSVICCRASPSQKAGLVHAIRRRIKDSVTLAIGDGANDIAMIQEAHVGIGITGKEGLQAARVSDYSIAQFRFLTKLLLVHGRWNYIRTCKYTVGTFGKELLFYLTQALFQRSAGYTGTSLYESWSLSMFNTLFTSLVVIFLGIFEQDLRASTLIAVPELYTKGQRNGGFNLRIYLGWMFIAASQAIIVFYTMRSLYGSAGFTLDQSLFPLGDMTYTACVIIIAVKLQLIEQRYRTYMAALGLFLAVGGWLLWNLVLALTYHSSMNPEYYVKGSLFHTFGRNALWWLVLLLTVTACLAYEVAVRALKHAIFPTDVETFQTLEEDLGVRKRFEEASAPWLGNGSQSGSAESKGKAEEQARREREVQDLLDKPRVMEEGRVMKGGVETVEDVAPAQGYDGS</sequence>
<keyword evidence="6 14" id="KW-0067">ATP-binding</keyword>
<keyword evidence="8 16" id="KW-1278">Translocase</keyword>
<feature type="compositionally biased region" description="Polar residues" evidence="17">
    <location>
        <begin position="164"/>
        <end position="175"/>
    </location>
</feature>
<dbReference type="SUPFAM" id="SSF81660">
    <property type="entry name" value="Metal cation-transporting ATPase, ATP-binding domain N"/>
    <property type="match status" value="1"/>
</dbReference>
<feature type="binding site" evidence="14">
    <location>
        <position position="1199"/>
    </location>
    <ligand>
        <name>ATP</name>
        <dbReference type="ChEBI" id="CHEBI:30616"/>
    </ligand>
</feature>
<keyword evidence="5 14" id="KW-0547">Nucleotide-binding</keyword>
<evidence type="ECO:0000256" key="5">
    <source>
        <dbReference type="ARBA" id="ARBA00022741"/>
    </source>
</evidence>
<feature type="binding site" evidence="14">
    <location>
        <position position="658"/>
    </location>
    <ligand>
        <name>ATP</name>
        <dbReference type="ChEBI" id="CHEBI:30616"/>
    </ligand>
</feature>
<evidence type="ECO:0000256" key="13">
    <source>
        <dbReference type="PIRSR" id="PIRSR606539-1"/>
    </source>
</evidence>
<feature type="compositionally biased region" description="Polar residues" evidence="17">
    <location>
        <begin position="109"/>
        <end position="118"/>
    </location>
</feature>
<feature type="region of interest" description="Disordered" evidence="17">
    <location>
        <begin position="109"/>
        <end position="143"/>
    </location>
</feature>
<feature type="region of interest" description="Disordered" evidence="17">
    <location>
        <begin position="160"/>
        <end position="209"/>
    </location>
</feature>
<feature type="domain" description="P-type ATPase C-terminal" evidence="19">
    <location>
        <begin position="1252"/>
        <end position="1504"/>
    </location>
</feature>
<dbReference type="InterPro" id="IPR023214">
    <property type="entry name" value="HAD_sf"/>
</dbReference>
<dbReference type="InterPro" id="IPR006539">
    <property type="entry name" value="P-type_ATPase_IV"/>
</dbReference>
<feature type="binding site" evidence="14">
    <location>
        <position position="1230"/>
    </location>
    <ligand>
        <name>ATP</name>
        <dbReference type="ChEBI" id="CHEBI:30616"/>
    </ligand>
</feature>
<dbReference type="GO" id="GO:0005886">
    <property type="term" value="C:plasma membrane"/>
    <property type="evidence" value="ECO:0007669"/>
    <property type="project" value="TreeGrafter"/>
</dbReference>
<feature type="active site" description="4-aspartylphosphate intermediate" evidence="13">
    <location>
        <position position="658"/>
    </location>
</feature>
<dbReference type="GO" id="GO:0006892">
    <property type="term" value="P:post-Golgi vesicle-mediated transport"/>
    <property type="evidence" value="ECO:0007669"/>
    <property type="project" value="TreeGrafter"/>
</dbReference>
<dbReference type="PANTHER" id="PTHR24092:SF174">
    <property type="entry name" value="PHOSPHOLIPID-TRANSPORTING ATPASE DNF3-RELATED"/>
    <property type="match status" value="1"/>
</dbReference>
<evidence type="ECO:0000256" key="3">
    <source>
        <dbReference type="ARBA" id="ARBA00022692"/>
    </source>
</evidence>
<dbReference type="FunFam" id="3.40.50.1000:FF:000001">
    <property type="entry name" value="Phospholipid-transporting ATPase IC"/>
    <property type="match status" value="1"/>
</dbReference>
<dbReference type="InterPro" id="IPR032630">
    <property type="entry name" value="P_typ_ATPase_c"/>
</dbReference>
<dbReference type="FunFam" id="3.40.50.1000:FF:000172">
    <property type="entry name" value="Phospholipid-transporting ATPase"/>
    <property type="match status" value="1"/>
</dbReference>
<feature type="binding site" evidence="15">
    <location>
        <position position="658"/>
    </location>
    <ligand>
        <name>Mg(2+)</name>
        <dbReference type="ChEBI" id="CHEBI:18420"/>
    </ligand>
</feature>
<dbReference type="GO" id="GO:0140326">
    <property type="term" value="F:ATPase-coupled intramembrane lipid transporter activity"/>
    <property type="evidence" value="ECO:0007669"/>
    <property type="project" value="UniProtKB-EC"/>
</dbReference>
<dbReference type="Gene3D" id="3.40.50.1000">
    <property type="entry name" value="HAD superfamily/HAD-like"/>
    <property type="match status" value="1"/>
</dbReference>
<name>A0AAN6FBK9_9PEZI</name>
<keyword evidence="7 15" id="KW-0460">Magnesium</keyword>
<feature type="binding site" evidence="14">
    <location>
        <position position="1031"/>
    </location>
    <ligand>
        <name>ATP</name>
        <dbReference type="ChEBI" id="CHEBI:30616"/>
    </ligand>
</feature>
<comment type="catalytic activity">
    <reaction evidence="11 16">
        <text>ATP + H2O + phospholipidSide 1 = ADP + phosphate + phospholipidSide 2.</text>
        <dbReference type="EC" id="7.6.2.1"/>
    </reaction>
</comment>
<feature type="transmembrane region" description="Helical" evidence="16">
    <location>
        <begin position="1474"/>
        <end position="1493"/>
    </location>
</feature>
<feature type="transmembrane region" description="Helical" evidence="16">
    <location>
        <begin position="1399"/>
        <end position="1416"/>
    </location>
</feature>
<comment type="catalytic activity">
    <reaction evidence="12">
        <text>a 1,2-diacyl-sn-glycero-3-phosphoethanolamine(out) + ATP + H2O = a 1,2-diacyl-sn-glycero-3-phosphoethanolamine(in) + ADP + phosphate + H(+)</text>
        <dbReference type="Rhea" id="RHEA:66132"/>
        <dbReference type="ChEBI" id="CHEBI:15377"/>
        <dbReference type="ChEBI" id="CHEBI:15378"/>
        <dbReference type="ChEBI" id="CHEBI:30616"/>
        <dbReference type="ChEBI" id="CHEBI:43474"/>
        <dbReference type="ChEBI" id="CHEBI:64612"/>
        <dbReference type="ChEBI" id="CHEBI:456216"/>
    </reaction>
    <physiologicalReaction direction="left-to-right" evidence="12">
        <dbReference type="Rhea" id="RHEA:66133"/>
    </physiologicalReaction>
</comment>
<feature type="region of interest" description="Disordered" evidence="17">
    <location>
        <begin position="956"/>
        <end position="991"/>
    </location>
</feature>
<feature type="binding site" evidence="14">
    <location>
        <position position="1111"/>
    </location>
    <ligand>
        <name>ATP</name>
        <dbReference type="ChEBI" id="CHEBI:30616"/>
    </ligand>
</feature>
<dbReference type="NCBIfam" id="TIGR01652">
    <property type="entry name" value="ATPase-Plipid"/>
    <property type="match status" value="2"/>
</dbReference>
<dbReference type="PRINTS" id="PR00119">
    <property type="entry name" value="CATATPASE"/>
</dbReference>
<evidence type="ECO:0000256" key="11">
    <source>
        <dbReference type="ARBA" id="ARBA00034036"/>
    </source>
</evidence>
<dbReference type="GO" id="GO:0032456">
    <property type="term" value="P:endocytic recycling"/>
    <property type="evidence" value="ECO:0007669"/>
    <property type="project" value="TreeGrafter"/>
</dbReference>
<dbReference type="EC" id="7.6.2.1" evidence="16"/>
<evidence type="ECO:0000256" key="1">
    <source>
        <dbReference type="ARBA" id="ARBA00004141"/>
    </source>
</evidence>
<feature type="binding site" evidence="15">
    <location>
        <position position="660"/>
    </location>
    <ligand>
        <name>Mg(2+)</name>
        <dbReference type="ChEBI" id="CHEBI:18420"/>
    </ligand>
</feature>
<protein>
    <recommendedName>
        <fullName evidence="16">Phospholipid-transporting ATPase</fullName>
        <ecNumber evidence="16">7.6.2.1</ecNumber>
    </recommendedName>
</protein>
<comment type="similarity">
    <text evidence="2 16">Belongs to the cation transport ATPase (P-type) (TC 3.A.3) family. Type IV subfamily.</text>
</comment>
<evidence type="ECO:0000256" key="12">
    <source>
        <dbReference type="ARBA" id="ARBA00049128"/>
    </source>
</evidence>
<keyword evidence="10 16" id="KW-0472">Membrane</keyword>
<dbReference type="InterPro" id="IPR032631">
    <property type="entry name" value="P-type_ATPase_N"/>
</dbReference>
<evidence type="ECO:0000313" key="21">
    <source>
        <dbReference type="Proteomes" id="UP001168146"/>
    </source>
</evidence>
<gene>
    <name evidence="20" type="primary">DNF3_4</name>
    <name evidence="20" type="ORF">LTR82_014882</name>
</gene>
<dbReference type="PANTHER" id="PTHR24092">
    <property type="entry name" value="PROBABLE PHOSPHOLIPID-TRANSPORTING ATPASE"/>
    <property type="match status" value="1"/>
</dbReference>
<feature type="binding site" evidence="15">
    <location>
        <position position="1230"/>
    </location>
    <ligand>
        <name>Mg(2+)</name>
        <dbReference type="ChEBI" id="CHEBI:18420"/>
    </ligand>
</feature>
<dbReference type="SUPFAM" id="SSF56784">
    <property type="entry name" value="HAD-like"/>
    <property type="match status" value="1"/>
</dbReference>
<feature type="binding site" evidence="14">
    <location>
        <position position="804"/>
    </location>
    <ligand>
        <name>ATP</name>
        <dbReference type="ChEBI" id="CHEBI:30616"/>
    </ligand>
</feature>
<dbReference type="Gene3D" id="3.40.1110.10">
    <property type="entry name" value="Calcium-transporting ATPase, cytoplasmic domain N"/>
    <property type="match status" value="2"/>
</dbReference>
<keyword evidence="9 16" id="KW-1133">Transmembrane helix</keyword>
<dbReference type="InterPro" id="IPR044492">
    <property type="entry name" value="P_typ_ATPase_HD_dom"/>
</dbReference>
<feature type="binding site" evidence="15">
    <location>
        <position position="1226"/>
    </location>
    <ligand>
        <name>Mg(2+)</name>
        <dbReference type="ChEBI" id="CHEBI:18420"/>
    </ligand>
</feature>
<feature type="binding site" evidence="14">
    <location>
        <position position="1113"/>
    </location>
    <ligand>
        <name>ATP</name>
        <dbReference type="ChEBI" id="CHEBI:30616"/>
    </ligand>
</feature>
<dbReference type="SFLD" id="SFLDG00002">
    <property type="entry name" value="C1.7:_P-type_atpase_like"/>
    <property type="match status" value="1"/>
</dbReference>
<feature type="binding site" evidence="14">
    <location>
        <position position="1229"/>
    </location>
    <ligand>
        <name>ATP</name>
        <dbReference type="ChEBI" id="CHEBI:30616"/>
    </ligand>
</feature>
<feature type="region of interest" description="Disordered" evidence="17">
    <location>
        <begin position="1528"/>
        <end position="1590"/>
    </location>
</feature>
<comment type="subcellular location">
    <subcellularLocation>
        <location evidence="1 16">Membrane</location>
        <topology evidence="1 16">Multi-pass membrane protein</topology>
    </subcellularLocation>
</comment>